<proteinExistence type="predicted"/>
<keyword evidence="10" id="KW-1185">Reference proteome</keyword>
<evidence type="ECO:0000256" key="4">
    <source>
        <dbReference type="ARBA" id="ARBA00022679"/>
    </source>
</evidence>
<evidence type="ECO:0000259" key="8">
    <source>
        <dbReference type="PROSITE" id="PS50885"/>
    </source>
</evidence>
<accession>A0ABT2UES1</accession>
<dbReference type="Gene3D" id="3.30.565.10">
    <property type="entry name" value="Histidine kinase-like ATPase, C-terminal domain"/>
    <property type="match status" value="1"/>
</dbReference>
<sequence>MRGIQLSIKNKLIIYFLISILLPTTIISIIFYTRSSEIITDKINLSIVKNLSSVESILLQKLDSINDFSVLMALNPELQHIISSPQPDNADGIIDEIVKLDRILDSYYLSDFSALTKTALYPKLFVVNRPQYKNVNITDKVFDISAVENQKWYSQLPNQLTIVGTDHITMFGKKIQTMKIAKKLVALRAADMAPYAALLTTDIDANFFVDLLKNYKITPGSSISLLNADGDVLLSSDLSPDGPHSVKDSEVIRKLVKDMHDQAEQSHMDHIDGKPMLISTNYIVPLKWTILSLTPLNEVNIEQKKLNQIMVFVIVICMLFALLTALVLSGNISKPILALVKSMSTIEHGNFDIKLRYRKKDEFGILFEQYKQMMEKIKDLVERLYVSEVSKKEAELQAKDAELKALQAQINPHFLYNALDSINLYAMRYNVPNISDMVSSLSNFFRYGLSKGKSIITLNDEKKHVESYLEIQKMRFGGKLNYTLDFPNDILQCLTVKLILQPLVENSIIHGIQKVEGEGWIRLSVVKQGEKLQISISDNGAGANVEEMHEMLDFESHTSKSFGTRNVNERIKRLFGMKYGVRFYINEGGGLTSVVEIPILWTMEGYHVEDGIS</sequence>
<dbReference type="PANTHER" id="PTHR34220:SF7">
    <property type="entry name" value="SENSOR HISTIDINE KINASE YPDA"/>
    <property type="match status" value="1"/>
</dbReference>
<dbReference type="Pfam" id="PF00672">
    <property type="entry name" value="HAMP"/>
    <property type="match status" value="1"/>
</dbReference>
<gene>
    <name evidence="9" type="ORF">OB236_13485</name>
</gene>
<evidence type="ECO:0000313" key="10">
    <source>
        <dbReference type="Proteomes" id="UP001652445"/>
    </source>
</evidence>
<dbReference type="SUPFAM" id="SSF158472">
    <property type="entry name" value="HAMP domain-like"/>
    <property type="match status" value="1"/>
</dbReference>
<dbReference type="SMART" id="SM00304">
    <property type="entry name" value="HAMP"/>
    <property type="match status" value="1"/>
</dbReference>
<dbReference type="InterPro" id="IPR050640">
    <property type="entry name" value="Bact_2-comp_sensor_kinase"/>
</dbReference>
<evidence type="ECO:0000256" key="6">
    <source>
        <dbReference type="ARBA" id="ARBA00023136"/>
    </source>
</evidence>
<dbReference type="InterPro" id="IPR003594">
    <property type="entry name" value="HATPase_dom"/>
</dbReference>
<evidence type="ECO:0000256" key="3">
    <source>
        <dbReference type="ARBA" id="ARBA00022553"/>
    </source>
</evidence>
<organism evidence="9 10">
    <name type="scientific">Paenibacillus baimaensis</name>
    <dbReference type="NCBI Taxonomy" id="2982185"/>
    <lineage>
        <taxon>Bacteria</taxon>
        <taxon>Bacillati</taxon>
        <taxon>Bacillota</taxon>
        <taxon>Bacilli</taxon>
        <taxon>Bacillales</taxon>
        <taxon>Paenibacillaceae</taxon>
        <taxon>Paenibacillus</taxon>
    </lineage>
</organism>
<keyword evidence="2" id="KW-1003">Cell membrane</keyword>
<dbReference type="CDD" id="cd18774">
    <property type="entry name" value="PDC2_HK_sensor"/>
    <property type="match status" value="1"/>
</dbReference>
<dbReference type="Pfam" id="PF02518">
    <property type="entry name" value="HATPase_c"/>
    <property type="match status" value="1"/>
</dbReference>
<keyword evidence="7" id="KW-1133">Transmembrane helix</keyword>
<evidence type="ECO:0000256" key="7">
    <source>
        <dbReference type="SAM" id="Phobius"/>
    </source>
</evidence>
<dbReference type="Pfam" id="PF06580">
    <property type="entry name" value="His_kinase"/>
    <property type="match status" value="1"/>
</dbReference>
<dbReference type="SUPFAM" id="SSF55874">
    <property type="entry name" value="ATPase domain of HSP90 chaperone/DNA topoisomerase II/histidine kinase"/>
    <property type="match status" value="1"/>
</dbReference>
<keyword evidence="5 9" id="KW-0418">Kinase</keyword>
<dbReference type="InterPro" id="IPR010559">
    <property type="entry name" value="Sig_transdc_His_kin_internal"/>
</dbReference>
<evidence type="ECO:0000313" key="9">
    <source>
        <dbReference type="EMBL" id="MCU6793130.1"/>
    </source>
</evidence>
<dbReference type="PROSITE" id="PS50885">
    <property type="entry name" value="HAMP"/>
    <property type="match status" value="1"/>
</dbReference>
<feature type="transmembrane region" description="Helical" evidence="7">
    <location>
        <begin position="12"/>
        <end position="32"/>
    </location>
</feature>
<keyword evidence="7" id="KW-0812">Transmembrane</keyword>
<dbReference type="InterPro" id="IPR003660">
    <property type="entry name" value="HAMP_dom"/>
</dbReference>
<dbReference type="Gene3D" id="3.30.450.20">
    <property type="entry name" value="PAS domain"/>
    <property type="match status" value="1"/>
</dbReference>
<dbReference type="GO" id="GO:0016301">
    <property type="term" value="F:kinase activity"/>
    <property type="evidence" value="ECO:0007669"/>
    <property type="project" value="UniProtKB-KW"/>
</dbReference>
<feature type="transmembrane region" description="Helical" evidence="7">
    <location>
        <begin position="309"/>
        <end position="328"/>
    </location>
</feature>
<keyword evidence="6 7" id="KW-0472">Membrane</keyword>
<keyword evidence="4" id="KW-0808">Transferase</keyword>
<feature type="domain" description="HAMP" evidence="8">
    <location>
        <begin position="330"/>
        <end position="382"/>
    </location>
</feature>
<name>A0ABT2UES1_9BACL</name>
<evidence type="ECO:0000256" key="1">
    <source>
        <dbReference type="ARBA" id="ARBA00004651"/>
    </source>
</evidence>
<dbReference type="InterPro" id="IPR036890">
    <property type="entry name" value="HATPase_C_sf"/>
</dbReference>
<evidence type="ECO:0000256" key="2">
    <source>
        <dbReference type="ARBA" id="ARBA00022475"/>
    </source>
</evidence>
<protein>
    <submittedName>
        <fullName evidence="9">Sensor histidine kinase</fullName>
    </submittedName>
</protein>
<comment type="subcellular location">
    <subcellularLocation>
        <location evidence="1">Cell membrane</location>
        <topology evidence="1">Multi-pass membrane protein</topology>
    </subcellularLocation>
</comment>
<dbReference type="EMBL" id="JAOQIO010000038">
    <property type="protein sequence ID" value="MCU6793130.1"/>
    <property type="molecule type" value="Genomic_DNA"/>
</dbReference>
<dbReference type="Gene3D" id="6.10.340.10">
    <property type="match status" value="1"/>
</dbReference>
<evidence type="ECO:0000256" key="5">
    <source>
        <dbReference type="ARBA" id="ARBA00022777"/>
    </source>
</evidence>
<dbReference type="RefSeq" id="WP_262684439.1">
    <property type="nucleotide sequence ID" value="NZ_JAOQIO010000038.1"/>
</dbReference>
<dbReference type="CDD" id="cd06225">
    <property type="entry name" value="HAMP"/>
    <property type="match status" value="1"/>
</dbReference>
<keyword evidence="3" id="KW-0597">Phosphoprotein</keyword>
<comment type="caution">
    <text evidence="9">The sequence shown here is derived from an EMBL/GenBank/DDBJ whole genome shotgun (WGS) entry which is preliminary data.</text>
</comment>
<reference evidence="9 10" key="1">
    <citation type="submission" date="2022-09" db="EMBL/GenBank/DDBJ databases">
        <authorList>
            <person name="Han X.L."/>
            <person name="Wang Q."/>
            <person name="Lu T."/>
        </authorList>
    </citation>
    <scope>NUCLEOTIDE SEQUENCE [LARGE SCALE GENOMIC DNA]</scope>
    <source>
        <strain evidence="9 10">WQ 127069</strain>
    </source>
</reference>
<dbReference type="Proteomes" id="UP001652445">
    <property type="component" value="Unassembled WGS sequence"/>
</dbReference>
<dbReference type="PANTHER" id="PTHR34220">
    <property type="entry name" value="SENSOR HISTIDINE KINASE YPDA"/>
    <property type="match status" value="1"/>
</dbReference>